<keyword evidence="2" id="KW-0812">Transmembrane</keyword>
<keyword evidence="4" id="KW-1185">Reference proteome</keyword>
<feature type="compositionally biased region" description="Low complexity" evidence="1">
    <location>
        <begin position="111"/>
        <end position="129"/>
    </location>
</feature>
<accession>A0AAN7KA35</accession>
<name>A0AAN7KA35_TRANT</name>
<reference evidence="3 4" key="1">
    <citation type="journal article" date="2023" name="Hortic Res">
        <title>Pangenome of water caltrop reveals structural variations and asymmetric subgenome divergence after allopolyploidization.</title>
        <authorList>
            <person name="Zhang X."/>
            <person name="Chen Y."/>
            <person name="Wang L."/>
            <person name="Yuan Y."/>
            <person name="Fang M."/>
            <person name="Shi L."/>
            <person name="Lu R."/>
            <person name="Comes H.P."/>
            <person name="Ma Y."/>
            <person name="Chen Y."/>
            <person name="Huang G."/>
            <person name="Zhou Y."/>
            <person name="Zheng Z."/>
            <person name="Qiu Y."/>
        </authorList>
    </citation>
    <scope>NUCLEOTIDE SEQUENCE [LARGE SCALE GENOMIC DNA]</scope>
    <source>
        <strain evidence="3">F231</strain>
    </source>
</reference>
<keyword evidence="2" id="KW-1133">Transmembrane helix</keyword>
<sequence>MVEKGLPVKLTKTISFTTCYHLLQSIQNPVLEISMDPYPPPQFPYYNPLVTWWMPPPPAGEHDTSDHTPTWVIVGLVAAVVIFIALLFMFLRKRADKDKDKEFNRPPPTASEPAKPAGEPPKKASTTADVPPPVEPKKDKAVAASSKELAVVPHFVPAVLTRLQQEPGNCASCGRKGGLYSLSYKCPKCIYKYEVGIHIQYPDKHQATH</sequence>
<gene>
    <name evidence="3" type="ORF">SAY86_008872</name>
</gene>
<organism evidence="3 4">
    <name type="scientific">Trapa natans</name>
    <name type="common">Water chestnut</name>
    <dbReference type="NCBI Taxonomy" id="22666"/>
    <lineage>
        <taxon>Eukaryota</taxon>
        <taxon>Viridiplantae</taxon>
        <taxon>Streptophyta</taxon>
        <taxon>Embryophyta</taxon>
        <taxon>Tracheophyta</taxon>
        <taxon>Spermatophyta</taxon>
        <taxon>Magnoliopsida</taxon>
        <taxon>eudicotyledons</taxon>
        <taxon>Gunneridae</taxon>
        <taxon>Pentapetalae</taxon>
        <taxon>rosids</taxon>
        <taxon>malvids</taxon>
        <taxon>Myrtales</taxon>
        <taxon>Lythraceae</taxon>
        <taxon>Trapa</taxon>
    </lineage>
</organism>
<dbReference type="Proteomes" id="UP001346149">
    <property type="component" value="Unassembled WGS sequence"/>
</dbReference>
<comment type="caution">
    <text evidence="3">The sequence shown here is derived from an EMBL/GenBank/DDBJ whole genome shotgun (WGS) entry which is preliminary data.</text>
</comment>
<evidence type="ECO:0000313" key="4">
    <source>
        <dbReference type="Proteomes" id="UP001346149"/>
    </source>
</evidence>
<dbReference type="AlphaFoldDB" id="A0AAN7KA35"/>
<dbReference type="EMBL" id="JAXQNO010000024">
    <property type="protein sequence ID" value="KAK4763104.1"/>
    <property type="molecule type" value="Genomic_DNA"/>
</dbReference>
<evidence type="ECO:0000313" key="3">
    <source>
        <dbReference type="EMBL" id="KAK4763104.1"/>
    </source>
</evidence>
<feature type="region of interest" description="Disordered" evidence="1">
    <location>
        <begin position="99"/>
        <end position="142"/>
    </location>
</feature>
<evidence type="ECO:0000256" key="1">
    <source>
        <dbReference type="SAM" id="MobiDB-lite"/>
    </source>
</evidence>
<protein>
    <submittedName>
        <fullName evidence="3">Uncharacterized protein</fullName>
    </submittedName>
</protein>
<proteinExistence type="predicted"/>
<feature type="transmembrane region" description="Helical" evidence="2">
    <location>
        <begin position="71"/>
        <end position="91"/>
    </location>
</feature>
<evidence type="ECO:0000256" key="2">
    <source>
        <dbReference type="SAM" id="Phobius"/>
    </source>
</evidence>
<keyword evidence="2" id="KW-0472">Membrane</keyword>